<reference evidence="1 2" key="2">
    <citation type="submission" date="2018-11" db="EMBL/GenBank/DDBJ databases">
        <authorList>
            <consortium name="Pathogen Informatics"/>
        </authorList>
    </citation>
    <scope>NUCLEOTIDE SEQUENCE [LARGE SCALE GENOMIC DNA]</scope>
    <source>
        <strain evidence="1 2">NST_G2</strain>
    </source>
</reference>
<evidence type="ECO:0000313" key="2">
    <source>
        <dbReference type="Proteomes" id="UP000275846"/>
    </source>
</evidence>
<dbReference type="WBParaSite" id="SSLN_0000592201-mRNA-1">
    <property type="protein sequence ID" value="SSLN_0000592201-mRNA-1"/>
    <property type="gene ID" value="SSLN_0000592201"/>
</dbReference>
<dbReference type="EMBL" id="UYSU01033381">
    <property type="protein sequence ID" value="VDL92120.1"/>
    <property type="molecule type" value="Genomic_DNA"/>
</dbReference>
<reference evidence="3" key="1">
    <citation type="submission" date="2016-06" db="UniProtKB">
        <authorList>
            <consortium name="WormBaseParasite"/>
        </authorList>
    </citation>
    <scope>IDENTIFICATION</scope>
</reference>
<sequence length="97" mass="10993">MTAKSARDDRQKYWSGIATSMEQASNVCDTRKLYQIIRQVNGKPSKLSDAVLDLNGGFIADNSAKINPWREHFEHLLNFDEQLITLSLSSAPEFHLL</sequence>
<accession>A0A183SND7</accession>
<dbReference type="AlphaFoldDB" id="A0A183SND7"/>
<protein>
    <submittedName>
        <fullName evidence="1 3">Uncharacterized protein</fullName>
    </submittedName>
</protein>
<name>A0A183SND7_SCHSO</name>
<organism evidence="3">
    <name type="scientific">Schistocephalus solidus</name>
    <name type="common">Tapeworm</name>
    <dbReference type="NCBI Taxonomy" id="70667"/>
    <lineage>
        <taxon>Eukaryota</taxon>
        <taxon>Metazoa</taxon>
        <taxon>Spiralia</taxon>
        <taxon>Lophotrochozoa</taxon>
        <taxon>Platyhelminthes</taxon>
        <taxon>Cestoda</taxon>
        <taxon>Eucestoda</taxon>
        <taxon>Diphyllobothriidea</taxon>
        <taxon>Diphyllobothriidae</taxon>
        <taxon>Schistocephalus</taxon>
    </lineage>
</organism>
<evidence type="ECO:0000313" key="1">
    <source>
        <dbReference type="EMBL" id="VDL92120.1"/>
    </source>
</evidence>
<dbReference type="OrthoDB" id="6264056at2759"/>
<keyword evidence="2" id="KW-1185">Reference proteome</keyword>
<gene>
    <name evidence="1" type="ORF">SSLN_LOCUS5735</name>
</gene>
<proteinExistence type="predicted"/>
<dbReference type="Proteomes" id="UP000275846">
    <property type="component" value="Unassembled WGS sequence"/>
</dbReference>
<evidence type="ECO:0000313" key="3">
    <source>
        <dbReference type="WBParaSite" id="SSLN_0000592201-mRNA-1"/>
    </source>
</evidence>